<name>A0AAD5BCQ3_9ASCO</name>
<reference evidence="2 3" key="1">
    <citation type="journal article" date="2022" name="DNA Res.">
        <title>Genome analysis of five recently described species of the CUG-Ser clade uncovers Candida theae as a new hybrid lineage with pathogenic potential in the Candida parapsilosis species complex.</title>
        <authorList>
            <person name="Mixao V."/>
            <person name="Del Olmo V."/>
            <person name="Hegedusova E."/>
            <person name="Saus E."/>
            <person name="Pryszcz L."/>
            <person name="Cillingova A."/>
            <person name="Nosek J."/>
            <person name="Gabaldon T."/>
        </authorList>
    </citation>
    <scope>NUCLEOTIDE SEQUENCE [LARGE SCALE GENOMIC DNA]</scope>
    <source>
        <strain evidence="2 3">CBS 12239</strain>
    </source>
</reference>
<dbReference type="GeneID" id="76151796"/>
<protein>
    <submittedName>
        <fullName evidence="2">Uncharacterized protein</fullName>
    </submittedName>
</protein>
<dbReference type="EMBL" id="JAIHNG010000133">
    <property type="protein sequence ID" value="KAI5954715.1"/>
    <property type="molecule type" value="Genomic_DNA"/>
</dbReference>
<accession>A0AAD5BCQ3</accession>
<comment type="caution">
    <text evidence="2">The sequence shown here is derived from an EMBL/GenBank/DDBJ whole genome shotgun (WGS) entry which is preliminary data.</text>
</comment>
<dbReference type="RefSeq" id="XP_051607602.1">
    <property type="nucleotide sequence ID" value="XM_051753189.1"/>
</dbReference>
<organism evidence="2 3">
    <name type="scientific">Candida theae</name>
    <dbReference type="NCBI Taxonomy" id="1198502"/>
    <lineage>
        <taxon>Eukaryota</taxon>
        <taxon>Fungi</taxon>
        <taxon>Dikarya</taxon>
        <taxon>Ascomycota</taxon>
        <taxon>Saccharomycotina</taxon>
        <taxon>Pichiomycetes</taxon>
        <taxon>Debaryomycetaceae</taxon>
        <taxon>Candida/Lodderomyces clade</taxon>
        <taxon>Candida</taxon>
    </lineage>
</organism>
<feature type="region of interest" description="Disordered" evidence="1">
    <location>
        <begin position="153"/>
        <end position="194"/>
    </location>
</feature>
<evidence type="ECO:0000313" key="3">
    <source>
        <dbReference type="Proteomes" id="UP001204833"/>
    </source>
</evidence>
<feature type="compositionally biased region" description="Basic and acidic residues" evidence="1">
    <location>
        <begin position="153"/>
        <end position="162"/>
    </location>
</feature>
<feature type="compositionally biased region" description="Acidic residues" evidence="1">
    <location>
        <begin position="91"/>
        <end position="104"/>
    </location>
</feature>
<gene>
    <name evidence="2" type="ORF">KGF57_003738</name>
</gene>
<dbReference type="AlphaFoldDB" id="A0AAD5BCQ3"/>
<sequence length="194" mass="21755">MSTDKVEIYTQPPDQDQKSESVEESIATKLEELIVKHPVLPEDADEGEGNDEKAEDDRGSKLQQKQEKAKEDIKKAHSTKHVEGRHKEAQDSESESETEDEADVELDHDGMEVPQGKIPLDGQFSTEELKKLIEVAQEKGILSEDVDLKVVDSSEIGDRIRLADSQASDNKEEEGKEKEEEGKEKEEEGKEKEG</sequence>
<evidence type="ECO:0000313" key="2">
    <source>
        <dbReference type="EMBL" id="KAI5954715.1"/>
    </source>
</evidence>
<feature type="compositionally biased region" description="Basic and acidic residues" evidence="1">
    <location>
        <begin position="169"/>
        <end position="194"/>
    </location>
</feature>
<feature type="region of interest" description="Disordered" evidence="1">
    <location>
        <begin position="1"/>
        <end position="122"/>
    </location>
</feature>
<proteinExistence type="predicted"/>
<dbReference type="Proteomes" id="UP001204833">
    <property type="component" value="Unassembled WGS sequence"/>
</dbReference>
<keyword evidence="3" id="KW-1185">Reference proteome</keyword>
<evidence type="ECO:0000256" key="1">
    <source>
        <dbReference type="SAM" id="MobiDB-lite"/>
    </source>
</evidence>
<feature type="compositionally biased region" description="Basic and acidic residues" evidence="1">
    <location>
        <begin position="50"/>
        <end position="90"/>
    </location>
</feature>